<keyword evidence="1" id="KW-0472">Membrane</keyword>
<name>A0A6V7Y244_MELEN</name>
<dbReference type="Proteomes" id="UP000580250">
    <property type="component" value="Unassembled WGS sequence"/>
</dbReference>
<sequence length="234" mass="26077">MLFCFDDGSGTKKASTATLRSATTILPMFFASTLFVFVLVGQVNSEKEYNGPIGFFNHTLKDGRVTLDENSVKVREGDVFNLTKYTNHSGSCDVEIKNGNIVLYYKRENGKNIKNDGCTVDLLTNHSNKINFKTGVKIEPEDCLKKCSRQEFLFDGASDNTLPFAYSPMTENNITRLKTRRPSEGKKGDCRKFKACSTMYNFACHGLLSRLLGTNASGKAMIIFLLTSIQLARN</sequence>
<dbReference type="AlphaFoldDB" id="A0A6V7Y244"/>
<dbReference type="EMBL" id="CAJEWN010002860">
    <property type="protein sequence ID" value="CAD2205565.1"/>
    <property type="molecule type" value="Genomic_DNA"/>
</dbReference>
<organism evidence="2 3">
    <name type="scientific">Meloidogyne enterolobii</name>
    <name type="common">Root-knot nematode worm</name>
    <name type="synonym">Meloidogyne mayaguensis</name>
    <dbReference type="NCBI Taxonomy" id="390850"/>
    <lineage>
        <taxon>Eukaryota</taxon>
        <taxon>Metazoa</taxon>
        <taxon>Ecdysozoa</taxon>
        <taxon>Nematoda</taxon>
        <taxon>Chromadorea</taxon>
        <taxon>Rhabditida</taxon>
        <taxon>Tylenchina</taxon>
        <taxon>Tylenchomorpha</taxon>
        <taxon>Tylenchoidea</taxon>
        <taxon>Meloidogynidae</taxon>
        <taxon>Meloidogyninae</taxon>
        <taxon>Meloidogyne</taxon>
    </lineage>
</organism>
<keyword evidence="1" id="KW-0812">Transmembrane</keyword>
<reference evidence="2 3" key="1">
    <citation type="submission" date="2020-08" db="EMBL/GenBank/DDBJ databases">
        <authorList>
            <person name="Koutsovoulos G."/>
            <person name="Danchin GJ E."/>
        </authorList>
    </citation>
    <scope>NUCLEOTIDE SEQUENCE [LARGE SCALE GENOMIC DNA]</scope>
</reference>
<evidence type="ECO:0000256" key="1">
    <source>
        <dbReference type="SAM" id="Phobius"/>
    </source>
</evidence>
<proteinExistence type="predicted"/>
<evidence type="ECO:0000313" key="2">
    <source>
        <dbReference type="EMBL" id="CAD2205565.1"/>
    </source>
</evidence>
<protein>
    <submittedName>
        <fullName evidence="2">Uncharacterized protein</fullName>
    </submittedName>
</protein>
<keyword evidence="1" id="KW-1133">Transmembrane helix</keyword>
<accession>A0A6V7Y244</accession>
<comment type="caution">
    <text evidence="2">The sequence shown here is derived from an EMBL/GenBank/DDBJ whole genome shotgun (WGS) entry which is preliminary data.</text>
</comment>
<gene>
    <name evidence="2" type="ORF">MENT_LOCUS59385</name>
</gene>
<feature type="transmembrane region" description="Helical" evidence="1">
    <location>
        <begin position="21"/>
        <end position="40"/>
    </location>
</feature>
<evidence type="ECO:0000313" key="3">
    <source>
        <dbReference type="Proteomes" id="UP000580250"/>
    </source>
</evidence>